<gene>
    <name evidence="2" type="ORF">BRAPAZ1V2_A03P69100.2</name>
</gene>
<feature type="region of interest" description="Disordered" evidence="1">
    <location>
        <begin position="162"/>
        <end position="184"/>
    </location>
</feature>
<proteinExistence type="predicted"/>
<name>A0A8D9LSY0_BRACM</name>
<feature type="non-terminal residue" evidence="2">
    <location>
        <position position="198"/>
    </location>
</feature>
<reference evidence="2 3" key="1">
    <citation type="submission" date="2021-07" db="EMBL/GenBank/DDBJ databases">
        <authorList>
            <consortium name="Genoscope - CEA"/>
            <person name="William W."/>
        </authorList>
    </citation>
    <scope>NUCLEOTIDE SEQUENCE [LARGE SCALE GENOMIC DNA]</scope>
</reference>
<evidence type="ECO:0000256" key="1">
    <source>
        <dbReference type="SAM" id="MobiDB-lite"/>
    </source>
</evidence>
<evidence type="ECO:0000313" key="2">
    <source>
        <dbReference type="EMBL" id="CAG7885567.1"/>
    </source>
</evidence>
<dbReference type="EMBL" id="LS974619">
    <property type="protein sequence ID" value="CAG7885567.1"/>
    <property type="molecule type" value="Genomic_DNA"/>
</dbReference>
<sequence length="198" mass="22219">VGQVQITNSFETSTLEINPPGFDVQDYQRLMPNDELALTTSTGEVVKPKGNKRQQDKWFVYLDRTVLDIIMATEVEDPEDIPDSINELIGKIFKFGVYVSKDNVDYGSHIFSIGKTWSADEIISESDEENTEDTLTNVVSYNRSSGKVSYITIESEDNTCLSSTPLSKRKGDNEVDDLSSTSKKQCSKIIKVEKNVEE</sequence>
<protein>
    <submittedName>
        <fullName evidence="2">Uncharacterized protein</fullName>
    </submittedName>
</protein>
<dbReference type="Proteomes" id="UP000694005">
    <property type="component" value="Chromosome A03"/>
</dbReference>
<accession>A0A8D9LSY0</accession>
<dbReference type="AlphaFoldDB" id="A0A8D9LSY0"/>
<evidence type="ECO:0000313" key="3">
    <source>
        <dbReference type="Proteomes" id="UP000694005"/>
    </source>
</evidence>
<organism evidence="2 3">
    <name type="scientific">Brassica campestris</name>
    <name type="common">Field mustard</name>
    <dbReference type="NCBI Taxonomy" id="3711"/>
    <lineage>
        <taxon>Eukaryota</taxon>
        <taxon>Viridiplantae</taxon>
        <taxon>Streptophyta</taxon>
        <taxon>Embryophyta</taxon>
        <taxon>Tracheophyta</taxon>
        <taxon>Spermatophyta</taxon>
        <taxon>Magnoliopsida</taxon>
        <taxon>eudicotyledons</taxon>
        <taxon>Gunneridae</taxon>
        <taxon>Pentapetalae</taxon>
        <taxon>rosids</taxon>
        <taxon>malvids</taxon>
        <taxon>Brassicales</taxon>
        <taxon>Brassicaceae</taxon>
        <taxon>Brassiceae</taxon>
        <taxon>Brassica</taxon>
    </lineage>
</organism>
<dbReference type="Gramene" id="A03p69100.2_BraZ1">
    <property type="protein sequence ID" value="A03p69100.2_BraZ1.CDS"/>
    <property type="gene ID" value="A03g69100.2_BraZ1"/>
</dbReference>